<dbReference type="GeneID" id="79412972"/>
<evidence type="ECO:0000256" key="2">
    <source>
        <dbReference type="ARBA" id="ARBA00005080"/>
    </source>
</evidence>
<dbReference type="Gene3D" id="3.30.1130.10">
    <property type="match status" value="1"/>
</dbReference>
<dbReference type="InterPro" id="IPR001474">
    <property type="entry name" value="GTP_CycHdrlase_I"/>
</dbReference>
<dbReference type="Pfam" id="PF01227">
    <property type="entry name" value="GTP_cyclohydroI"/>
    <property type="match status" value="1"/>
</dbReference>
<dbReference type="GO" id="GO:0005525">
    <property type="term" value="F:GTP binding"/>
    <property type="evidence" value="ECO:0007669"/>
    <property type="project" value="TreeGrafter"/>
</dbReference>
<dbReference type="Gene3D" id="1.10.286.10">
    <property type="match status" value="1"/>
</dbReference>
<comment type="pathway">
    <text evidence="2">Cofactor biosynthesis; 7,8-dihydroneopterin triphosphate biosynthesis; 7,8-dihydroneopterin triphosphate from GTP: step 1/1.</text>
</comment>
<dbReference type="PROSITE" id="PS00860">
    <property type="entry name" value="GTP_CYCLOHYDROL_1_2"/>
    <property type="match status" value="1"/>
</dbReference>
<comment type="catalytic activity">
    <reaction evidence="1">
        <text>GTP + H2O = 7,8-dihydroneopterin 3'-triphosphate + formate + H(+)</text>
        <dbReference type="Rhea" id="RHEA:17473"/>
        <dbReference type="ChEBI" id="CHEBI:15377"/>
        <dbReference type="ChEBI" id="CHEBI:15378"/>
        <dbReference type="ChEBI" id="CHEBI:15740"/>
        <dbReference type="ChEBI" id="CHEBI:37565"/>
        <dbReference type="ChEBI" id="CHEBI:58462"/>
        <dbReference type="EC" id="3.5.4.16"/>
    </reaction>
</comment>
<accession>A0AAE9VJX3</accession>
<evidence type="ECO:0000256" key="3">
    <source>
        <dbReference type="ARBA" id="ARBA00012715"/>
    </source>
</evidence>
<protein>
    <recommendedName>
        <fullName evidence="3">GTP cyclohydrolase I</fullName>
        <ecNumber evidence="3">3.5.4.16</ecNumber>
    </recommendedName>
</protein>
<evidence type="ECO:0000259" key="5">
    <source>
        <dbReference type="Pfam" id="PF01227"/>
    </source>
</evidence>
<name>A0AAE9VJX3_9CAUD</name>
<reference evidence="6" key="1">
    <citation type="submission" date="2022-11" db="EMBL/GenBank/DDBJ databases">
        <authorList>
            <person name="Jaryenneh J.D."/>
            <person name="Schoeniger J.S."/>
            <person name="Mageeney C.M."/>
        </authorList>
    </citation>
    <scope>NUCLEOTIDE SEQUENCE</scope>
</reference>
<dbReference type="NCBIfam" id="NF006825">
    <property type="entry name" value="PRK09347.1-2"/>
    <property type="match status" value="1"/>
</dbReference>
<keyword evidence="7" id="KW-1185">Reference proteome</keyword>
<dbReference type="InterPro" id="IPR043133">
    <property type="entry name" value="GTP-CH-I_C/QueF"/>
</dbReference>
<dbReference type="GO" id="GO:0006729">
    <property type="term" value="P:tetrahydrobiopterin biosynthetic process"/>
    <property type="evidence" value="ECO:0007669"/>
    <property type="project" value="TreeGrafter"/>
</dbReference>
<dbReference type="PANTHER" id="PTHR11109">
    <property type="entry name" value="GTP CYCLOHYDROLASE I"/>
    <property type="match status" value="1"/>
</dbReference>
<dbReference type="InterPro" id="IPR020602">
    <property type="entry name" value="GTP_CycHdrlase_I_dom"/>
</dbReference>
<dbReference type="EC" id="3.5.4.16" evidence="3"/>
<feature type="domain" description="GTP cyclohydrolase I" evidence="5">
    <location>
        <begin position="8"/>
        <end position="184"/>
    </location>
</feature>
<dbReference type="GO" id="GO:0003934">
    <property type="term" value="F:GTP cyclohydrolase I activity"/>
    <property type="evidence" value="ECO:0007669"/>
    <property type="project" value="UniProtKB-EC"/>
</dbReference>
<dbReference type="GO" id="GO:0008270">
    <property type="term" value="F:zinc ion binding"/>
    <property type="evidence" value="ECO:0007669"/>
    <property type="project" value="TreeGrafter"/>
</dbReference>
<proteinExistence type="inferred from homology"/>
<dbReference type="SUPFAM" id="SSF55620">
    <property type="entry name" value="Tetrahydrobiopterin biosynthesis enzymes-like"/>
    <property type="match status" value="1"/>
</dbReference>
<organism evidence="6 7">
    <name type="scientific">Pseudomonas phage MiCath</name>
    <dbReference type="NCBI Taxonomy" id="3003729"/>
    <lineage>
        <taxon>Viruses</taxon>
        <taxon>Duplodnaviria</taxon>
        <taxon>Heunggongvirae</taxon>
        <taxon>Uroviricota</taxon>
        <taxon>Caudoviricetes</taxon>
        <taxon>Queuovirinae</taxon>
        <taxon>Micathvirus</taxon>
        <taxon>Micathvirus micath</taxon>
    </lineage>
</organism>
<dbReference type="KEGG" id="vg:79412972"/>
<dbReference type="InterPro" id="IPR018234">
    <property type="entry name" value="GTP_CycHdrlase_I_CS"/>
</dbReference>
<keyword evidence="4" id="KW-0378">Hydrolase</keyword>
<evidence type="ECO:0000256" key="4">
    <source>
        <dbReference type="ARBA" id="ARBA00022801"/>
    </source>
</evidence>
<dbReference type="PROSITE" id="PS00859">
    <property type="entry name" value="GTP_CYCLOHYDROL_1_1"/>
    <property type="match status" value="1"/>
</dbReference>
<dbReference type="PANTHER" id="PTHR11109:SF7">
    <property type="entry name" value="GTP CYCLOHYDROLASE 1"/>
    <property type="match status" value="1"/>
</dbReference>
<dbReference type="NCBIfam" id="TIGR00063">
    <property type="entry name" value="folE"/>
    <property type="match status" value="1"/>
</dbReference>
<dbReference type="NCBIfam" id="NF006826">
    <property type="entry name" value="PRK09347.1-3"/>
    <property type="match status" value="1"/>
</dbReference>
<dbReference type="EMBL" id="OP882271">
    <property type="protein sequence ID" value="WAX22410.1"/>
    <property type="molecule type" value="Genomic_DNA"/>
</dbReference>
<evidence type="ECO:0000313" key="6">
    <source>
        <dbReference type="EMBL" id="WAX22410.1"/>
    </source>
</evidence>
<sequence length="186" mass="20759">MDRIVTKNAIFTLLQQMEGAGVLREGLQETPTRVAKAWEQWTSGYAMNAEEILKVFEDGAESYDQMVTVKDIPIYSHCEHHLAPIFGTCTISYIPNGKIVGLSKLSRLADMFARRLQVQERLTQQIAESLYTVLGAKGVGVVIKARHMCMESRGICQQGHHTVTTALYGVIRDEAETRAEFLSLAL</sequence>
<dbReference type="HAMAP" id="MF_00223">
    <property type="entry name" value="FolE"/>
    <property type="match status" value="1"/>
</dbReference>
<dbReference type="RefSeq" id="YP_010719832.1">
    <property type="nucleotide sequence ID" value="NC_072502.1"/>
</dbReference>
<evidence type="ECO:0000313" key="7">
    <source>
        <dbReference type="Proteomes" id="UP001211688"/>
    </source>
</evidence>
<dbReference type="Proteomes" id="UP001211688">
    <property type="component" value="Segment"/>
</dbReference>
<dbReference type="FunFam" id="3.30.1130.10:FF:000001">
    <property type="entry name" value="GTP cyclohydrolase 1"/>
    <property type="match status" value="1"/>
</dbReference>
<evidence type="ECO:0000256" key="1">
    <source>
        <dbReference type="ARBA" id="ARBA00001052"/>
    </source>
</evidence>
<dbReference type="GO" id="GO:0046654">
    <property type="term" value="P:tetrahydrofolate biosynthetic process"/>
    <property type="evidence" value="ECO:0007669"/>
    <property type="project" value="InterPro"/>
</dbReference>
<dbReference type="InterPro" id="IPR043134">
    <property type="entry name" value="GTP-CH-I_N"/>
</dbReference>